<accession>A0ABM3M0B0</accession>
<dbReference type="InterPro" id="IPR050958">
    <property type="entry name" value="Cell_Adh-Cytoskel_Orgn"/>
</dbReference>
<keyword evidence="3 6" id="KW-0732">Signal</keyword>
<keyword evidence="2" id="KW-0964">Secreted</keyword>
<evidence type="ECO:0000313" key="9">
    <source>
        <dbReference type="RefSeq" id="XP_052744752.1"/>
    </source>
</evidence>
<dbReference type="Gene3D" id="2.60.40.10">
    <property type="entry name" value="Immunoglobulins"/>
    <property type="match status" value="4"/>
</dbReference>
<feature type="domain" description="Ig-like" evidence="7">
    <location>
        <begin position="603"/>
        <end position="695"/>
    </location>
</feature>
<dbReference type="InterPro" id="IPR036179">
    <property type="entry name" value="Ig-like_dom_sf"/>
</dbReference>
<dbReference type="SUPFAM" id="SSF53300">
    <property type="entry name" value="vWA-like"/>
    <property type="match status" value="1"/>
</dbReference>
<gene>
    <name evidence="9" type="primary">LOC112051488</name>
</gene>
<proteinExistence type="predicted"/>
<dbReference type="InterPro" id="IPR003598">
    <property type="entry name" value="Ig_sub2"/>
</dbReference>
<dbReference type="Pfam" id="PF13927">
    <property type="entry name" value="Ig_3"/>
    <property type="match status" value="1"/>
</dbReference>
<feature type="domain" description="Ig-like" evidence="7">
    <location>
        <begin position="698"/>
        <end position="784"/>
    </location>
</feature>
<feature type="domain" description="Ig-like" evidence="7">
    <location>
        <begin position="789"/>
        <end position="880"/>
    </location>
</feature>
<evidence type="ECO:0000256" key="4">
    <source>
        <dbReference type="ARBA" id="ARBA00023157"/>
    </source>
</evidence>
<dbReference type="Proteomes" id="UP001652582">
    <property type="component" value="Chromosome 23"/>
</dbReference>
<evidence type="ECO:0000256" key="3">
    <source>
        <dbReference type="ARBA" id="ARBA00022729"/>
    </source>
</evidence>
<protein>
    <submittedName>
        <fullName evidence="9">Hemicentin-2 isoform X1</fullName>
    </submittedName>
</protein>
<dbReference type="SUPFAM" id="SSF48726">
    <property type="entry name" value="Immunoglobulin"/>
    <property type="match status" value="4"/>
</dbReference>
<organism evidence="8 9">
    <name type="scientific">Bicyclus anynana</name>
    <name type="common">Squinting bush brown butterfly</name>
    <dbReference type="NCBI Taxonomy" id="110368"/>
    <lineage>
        <taxon>Eukaryota</taxon>
        <taxon>Metazoa</taxon>
        <taxon>Ecdysozoa</taxon>
        <taxon>Arthropoda</taxon>
        <taxon>Hexapoda</taxon>
        <taxon>Insecta</taxon>
        <taxon>Pterygota</taxon>
        <taxon>Neoptera</taxon>
        <taxon>Endopterygota</taxon>
        <taxon>Lepidoptera</taxon>
        <taxon>Glossata</taxon>
        <taxon>Ditrysia</taxon>
        <taxon>Papilionoidea</taxon>
        <taxon>Nymphalidae</taxon>
        <taxon>Satyrinae</taxon>
        <taxon>Satyrini</taxon>
        <taxon>Mycalesina</taxon>
        <taxon>Bicyclus</taxon>
    </lineage>
</organism>
<evidence type="ECO:0000256" key="5">
    <source>
        <dbReference type="ARBA" id="ARBA00023319"/>
    </source>
</evidence>
<evidence type="ECO:0000256" key="6">
    <source>
        <dbReference type="SAM" id="SignalP"/>
    </source>
</evidence>
<dbReference type="Gene3D" id="3.40.50.410">
    <property type="entry name" value="von Willebrand factor, type A domain"/>
    <property type="match status" value="1"/>
</dbReference>
<feature type="chain" id="PRO_5045704162" evidence="6">
    <location>
        <begin position="25"/>
        <end position="881"/>
    </location>
</feature>
<evidence type="ECO:0000256" key="1">
    <source>
        <dbReference type="ARBA" id="ARBA00004613"/>
    </source>
</evidence>
<evidence type="ECO:0000256" key="2">
    <source>
        <dbReference type="ARBA" id="ARBA00022525"/>
    </source>
</evidence>
<feature type="domain" description="Ig-like" evidence="7">
    <location>
        <begin position="512"/>
        <end position="598"/>
    </location>
</feature>
<dbReference type="PROSITE" id="PS50835">
    <property type="entry name" value="IG_LIKE"/>
    <property type="match status" value="4"/>
</dbReference>
<dbReference type="InterPro" id="IPR036465">
    <property type="entry name" value="vWFA_dom_sf"/>
</dbReference>
<dbReference type="PANTHER" id="PTHR45080">
    <property type="entry name" value="CONTACTIN 5"/>
    <property type="match status" value="1"/>
</dbReference>
<sequence>MKKSTMLVYKCIVVLFLAVENVFCSKSFVIVADTTASMREEIEILKNNIQSVLDAARNRNFANYILLPFGDDDVGPTIDRTNPDSLLNLILQIEVSGGRDCPEDSLAAVEKALQISKPGSNIYVFTDAQAKSHSRLQSVKNLCQNRGSQVVIFQSGKCVPRGLSEYDTANAYYEVANSCGGSVFHFHLGNLHHAFKYMREIISVEWSNVNSYIELSGRRRFTYVMDVYTKDFIVAVSGHYPKITITNSLGYSPQTEKIVDTYAFLVIRVVNPGKGEELTADISCQGTAFTTIYRRKEINFQVGFSPLKPKNLQETSARPLPNVTSYMLISLLEESSLELLSVQLQKDKEENIMLQYHPLDGKKNLYVAEVLIASYRSFKVFITCRDTETQQEIVGYSAVLEPQSNEDGKTGSLNGAPVADLLEPESLLVEYGADYTGACKVKSKAKPDIWWENDAAETLLSESAFLQYPSTYISYVKIERANRNQTVFCKCKNGDGEDAVSFYLYINRTFTFEIKEYPTDTTIEFGNEGKLFCKANTYPEADIKWYHNDTLIEESENIQIDENELLIKSMSIEDTGEYRCEIANSVKSESYTANVYISGLEPPQIKLEKTEFILKPGEFTEEDCVIIQGIPDPDVTWKYKPEISSSDYVPLPDGVIVDGKSLKIPAAEIEHEGFYICEAVNLIGTDSQNVNVKVQYAPKIRNGDEDKTVREGDMVELPCDVDAVPKANVHWEMYQDDVIMAFNDRHRTDDRHTHIFPARYNDSGIYRCIAENEMGSALRTVMLNVLVPPYIEHLRWENMIVTAGTTLVLPCNVTYGNPVPSTKWEYISPKFETTVLLRSQAMGKLDLVLGNITRRQEGTYQCVAENVVGPDSIKLNVKVKN</sequence>
<evidence type="ECO:0000313" key="8">
    <source>
        <dbReference type="Proteomes" id="UP001652582"/>
    </source>
</evidence>
<reference evidence="9" key="1">
    <citation type="submission" date="2025-08" db="UniProtKB">
        <authorList>
            <consortium name="RefSeq"/>
        </authorList>
    </citation>
    <scope>IDENTIFICATION</scope>
</reference>
<evidence type="ECO:0000259" key="7">
    <source>
        <dbReference type="PROSITE" id="PS50835"/>
    </source>
</evidence>
<keyword evidence="5" id="KW-0393">Immunoglobulin domain</keyword>
<dbReference type="InterPro" id="IPR056861">
    <property type="entry name" value="HMCN1-like_VWA"/>
</dbReference>
<dbReference type="PANTHER" id="PTHR45080:SF8">
    <property type="entry name" value="IG-LIKE DOMAIN-CONTAINING PROTEIN"/>
    <property type="match status" value="1"/>
</dbReference>
<keyword evidence="8" id="KW-1185">Reference proteome</keyword>
<name>A0ABM3M0B0_BICAN</name>
<dbReference type="RefSeq" id="XP_052744752.1">
    <property type="nucleotide sequence ID" value="XM_052888792.1"/>
</dbReference>
<dbReference type="InterPro" id="IPR007110">
    <property type="entry name" value="Ig-like_dom"/>
</dbReference>
<dbReference type="SMART" id="SM00409">
    <property type="entry name" value="IG"/>
    <property type="match status" value="4"/>
</dbReference>
<dbReference type="SMART" id="SM00408">
    <property type="entry name" value="IGc2"/>
    <property type="match status" value="4"/>
</dbReference>
<dbReference type="InterPro" id="IPR003599">
    <property type="entry name" value="Ig_sub"/>
</dbReference>
<dbReference type="InterPro" id="IPR013783">
    <property type="entry name" value="Ig-like_fold"/>
</dbReference>
<dbReference type="GeneID" id="112051488"/>
<keyword evidence="4" id="KW-1015">Disulfide bond</keyword>
<comment type="subcellular location">
    <subcellularLocation>
        <location evidence="1">Secreted</location>
    </subcellularLocation>
</comment>
<dbReference type="Pfam" id="PF25106">
    <property type="entry name" value="VWA_4"/>
    <property type="match status" value="1"/>
</dbReference>
<dbReference type="InterPro" id="IPR013098">
    <property type="entry name" value="Ig_I-set"/>
</dbReference>
<dbReference type="Pfam" id="PF07679">
    <property type="entry name" value="I-set"/>
    <property type="match status" value="3"/>
</dbReference>
<feature type="signal peptide" evidence="6">
    <location>
        <begin position="1"/>
        <end position="24"/>
    </location>
</feature>
<dbReference type="CDD" id="cd00198">
    <property type="entry name" value="vWFA"/>
    <property type="match status" value="1"/>
</dbReference>